<comment type="caution">
    <text evidence="1">The sequence shown here is derived from an EMBL/GenBank/DDBJ whole genome shotgun (WGS) entry which is preliminary data.</text>
</comment>
<reference evidence="1" key="1">
    <citation type="submission" date="2019-08" db="EMBL/GenBank/DDBJ databases">
        <authorList>
            <person name="Kucharzyk K."/>
            <person name="Murdoch R.W."/>
            <person name="Higgins S."/>
            <person name="Loffler F."/>
        </authorList>
    </citation>
    <scope>NUCLEOTIDE SEQUENCE</scope>
</reference>
<organism evidence="1">
    <name type="scientific">bioreactor metagenome</name>
    <dbReference type="NCBI Taxonomy" id="1076179"/>
    <lineage>
        <taxon>unclassified sequences</taxon>
        <taxon>metagenomes</taxon>
        <taxon>ecological metagenomes</taxon>
    </lineage>
</organism>
<dbReference type="AlphaFoldDB" id="A0A644YHK3"/>
<name>A0A644YHK3_9ZZZZ</name>
<protein>
    <submittedName>
        <fullName evidence="1">Uncharacterized protein</fullName>
    </submittedName>
</protein>
<evidence type="ECO:0000313" key="1">
    <source>
        <dbReference type="EMBL" id="MPM28102.1"/>
    </source>
</evidence>
<dbReference type="EMBL" id="VSSQ01005164">
    <property type="protein sequence ID" value="MPM28102.1"/>
    <property type="molecule type" value="Genomic_DNA"/>
</dbReference>
<gene>
    <name evidence="1" type="ORF">SDC9_74621</name>
</gene>
<proteinExistence type="predicted"/>
<sequence>MAPLNQLRGVDAHIVPEIVEAHLIVGAISDIRVIGGLALRGGEAVDDQAHLQTQKTVYLAHPLAVALGQVVVDGDNVDAVAGQRVEIGGKSRDQGLALAGLHLRDAALMQHNAAHQLYAVGAKAQNAIRGLAHGGKCLRQDGVQRFAVCKTLLELGGLAPQFLVGQRLVLVAHRVDFVDDGINLL</sequence>
<accession>A0A644YHK3</accession>